<sequence>MNKKSKLLSAVAAVFAIVFASQAWASSAGAPGVPGSADDPVVTKSYVDEKIAEAAGSGGSSLTVVELKKGKTLYGFEGTEFIVRTGLVLAVEGKNGDGLTDLTGGVDLKGGMVVSPNHLLLIARSDSRGLRLMDGSNPSYVIVRGKYELK</sequence>
<gene>
    <name evidence="2" type="ORF">JOD01_003169</name>
</gene>
<proteinExistence type="predicted"/>
<accession>A0A938XW13</accession>
<organism evidence="2 3">
    <name type="scientific">Brevibacillus fulvus</name>
    <dbReference type="NCBI Taxonomy" id="1125967"/>
    <lineage>
        <taxon>Bacteria</taxon>
        <taxon>Bacillati</taxon>
        <taxon>Bacillota</taxon>
        <taxon>Bacilli</taxon>
        <taxon>Bacillales</taxon>
        <taxon>Paenibacillaceae</taxon>
        <taxon>Brevibacillus</taxon>
    </lineage>
</organism>
<name>A0A938XW13_9BACL</name>
<dbReference type="RefSeq" id="WP_204519225.1">
    <property type="nucleotide sequence ID" value="NZ_BAABIN010000019.1"/>
</dbReference>
<evidence type="ECO:0000313" key="2">
    <source>
        <dbReference type="EMBL" id="MBM7591518.1"/>
    </source>
</evidence>
<evidence type="ECO:0000313" key="3">
    <source>
        <dbReference type="Proteomes" id="UP000717624"/>
    </source>
</evidence>
<protein>
    <submittedName>
        <fullName evidence="2">Uncharacterized protein</fullName>
    </submittedName>
</protein>
<feature type="chain" id="PRO_5036746616" evidence="1">
    <location>
        <begin position="26"/>
        <end position="150"/>
    </location>
</feature>
<evidence type="ECO:0000256" key="1">
    <source>
        <dbReference type="SAM" id="SignalP"/>
    </source>
</evidence>
<reference evidence="2" key="1">
    <citation type="submission" date="2021-01" db="EMBL/GenBank/DDBJ databases">
        <title>Genomic Encyclopedia of Type Strains, Phase IV (KMG-IV): sequencing the most valuable type-strain genomes for metagenomic binning, comparative biology and taxonomic classification.</title>
        <authorList>
            <person name="Goeker M."/>
        </authorList>
    </citation>
    <scope>NUCLEOTIDE SEQUENCE</scope>
    <source>
        <strain evidence="2">DSM 25523</strain>
    </source>
</reference>
<keyword evidence="1" id="KW-0732">Signal</keyword>
<dbReference type="AlphaFoldDB" id="A0A938XW13"/>
<feature type="signal peptide" evidence="1">
    <location>
        <begin position="1"/>
        <end position="25"/>
    </location>
</feature>
<dbReference type="EMBL" id="JAFBEB010000012">
    <property type="protein sequence ID" value="MBM7591518.1"/>
    <property type="molecule type" value="Genomic_DNA"/>
</dbReference>
<dbReference type="Proteomes" id="UP000717624">
    <property type="component" value="Unassembled WGS sequence"/>
</dbReference>
<keyword evidence="3" id="KW-1185">Reference proteome</keyword>
<comment type="caution">
    <text evidence="2">The sequence shown here is derived from an EMBL/GenBank/DDBJ whole genome shotgun (WGS) entry which is preliminary data.</text>
</comment>